<dbReference type="GO" id="GO:0004553">
    <property type="term" value="F:hydrolase activity, hydrolyzing O-glycosyl compounds"/>
    <property type="evidence" value="ECO:0007669"/>
    <property type="project" value="InterPro"/>
</dbReference>
<dbReference type="SUPFAM" id="SSF51126">
    <property type="entry name" value="Pectin lyase-like"/>
    <property type="match status" value="1"/>
</dbReference>
<accession>A0A5C6ALR8</accession>
<keyword evidence="4" id="KW-0378">Hydrolase</keyword>
<dbReference type="RefSeq" id="WP_146444235.1">
    <property type="nucleotide sequence ID" value="NZ_SJPR01000001.1"/>
</dbReference>
<dbReference type="EMBL" id="SJPR01000001">
    <property type="protein sequence ID" value="TWU00580.1"/>
    <property type="molecule type" value="Genomic_DNA"/>
</dbReference>
<dbReference type="InterPro" id="IPR000757">
    <property type="entry name" value="Beta-glucanase-like"/>
</dbReference>
<dbReference type="OrthoDB" id="230139at2"/>
<evidence type="ECO:0000313" key="4">
    <source>
        <dbReference type="EMBL" id="TWU00580.1"/>
    </source>
</evidence>
<evidence type="ECO:0000256" key="2">
    <source>
        <dbReference type="ARBA" id="ARBA00022729"/>
    </source>
</evidence>
<dbReference type="InterPro" id="IPR013320">
    <property type="entry name" value="ConA-like_dom_sf"/>
</dbReference>
<gene>
    <name evidence="4" type="primary">exsH</name>
    <name evidence="4" type="ORF">Pla108_15320</name>
</gene>
<dbReference type="InterPro" id="IPR050546">
    <property type="entry name" value="Glycosyl_Hydrlase_16"/>
</dbReference>
<dbReference type="CDD" id="cd08023">
    <property type="entry name" value="GH16_laminarinase_like"/>
    <property type="match status" value="1"/>
</dbReference>
<dbReference type="Pfam" id="PF12951">
    <property type="entry name" value="PATR"/>
    <property type="match status" value="2"/>
</dbReference>
<feature type="domain" description="GH16" evidence="3">
    <location>
        <begin position="5"/>
        <end position="258"/>
    </location>
</feature>
<comment type="caution">
    <text evidence="4">The sequence shown here is derived from an EMBL/GenBank/DDBJ whole genome shotgun (WGS) entry which is preliminary data.</text>
</comment>
<comment type="similarity">
    <text evidence="1">Belongs to the glycosyl hydrolase 16 family.</text>
</comment>
<dbReference type="Pfam" id="PF00722">
    <property type="entry name" value="Glyco_hydro_16"/>
    <property type="match status" value="1"/>
</dbReference>
<name>A0A5C6ALR8_9BACT</name>
<organism evidence="4 5">
    <name type="scientific">Botrimarina colliarenosi</name>
    <dbReference type="NCBI Taxonomy" id="2528001"/>
    <lineage>
        <taxon>Bacteria</taxon>
        <taxon>Pseudomonadati</taxon>
        <taxon>Planctomycetota</taxon>
        <taxon>Planctomycetia</taxon>
        <taxon>Pirellulales</taxon>
        <taxon>Lacipirellulaceae</taxon>
        <taxon>Botrimarina</taxon>
    </lineage>
</organism>
<evidence type="ECO:0000259" key="3">
    <source>
        <dbReference type="PROSITE" id="PS51762"/>
    </source>
</evidence>
<dbReference type="NCBIfam" id="TIGR02601">
    <property type="entry name" value="autotrns_rpt"/>
    <property type="match status" value="1"/>
</dbReference>
<dbReference type="InterPro" id="IPR011050">
    <property type="entry name" value="Pectin_lyase_fold/virulence"/>
</dbReference>
<evidence type="ECO:0000256" key="1">
    <source>
        <dbReference type="ARBA" id="ARBA00006865"/>
    </source>
</evidence>
<dbReference type="EC" id="3.2.1.-" evidence="4"/>
<protein>
    <submittedName>
        <fullName evidence="4">Endo-1,3-1,4-beta-glycanase ExsH</fullName>
        <ecNumber evidence="4">3.2.1.-</ecNumber>
    </submittedName>
</protein>
<sequence>MSALLAPSLLPAPATAQLPSGNWQYHWGDDFSGNALDTTKWSYNYPWGTTHNHDAVMSPDNVGLGDGTMTLTARRTGSGADFTSGTVSTGYTKQTFSSGYIEASIRLPDTPGSWPAFWGLYNGWPPEADIMEYPIDTAAGSGYAQDEYHTAFHYRNTSGGNSAGAGKVNPGSTGDLGGTYHTFGMEWREDDWVGFYFDGARVSEFGQDAAIAQMESMYLILNYAVGGWPGTPNTSEWPVGHTDEMKVDFVRVWKQASGKTSDWGYTGRATNVSWSDGNNWTNGSPNLGGVTSSFDTVGATEQNIDWSGRRTLSVMNLDGDTRYQFGGAGDRLVLGYGNNGGLHPAINVAASSSVSHEVQADLEFAGGLNLTNESAHPLVLSGNAMGAGAVEINGPGIISFDGDNSYRGDTIIDSGAQGPAVARARGSNAFGLGGVVVIGSGGNSTTARVELENSTLISNNININGRTSLTAALVNNSGNNTVTGTINLEAGGTEYRIRSDAGSLLLSGDSESAGGVALRGGSRGRRTLTLEGAGDGVVQGTIEDGQGLVGIIKSGAGEWALRGQNTYSGATTVSAGSLIVDGATGSGGTTLTGDGLLGGHGVVRGGLMAASGTVVRVGAAGLPLVTPHLLIDDFEGYSTGDVRDVASPPWTAHQDTTFAAIESDGDNQTLGYGWAGGSRGVSRELAADAVIAEGETATFFFRFNSATVTPDHSIGLGDQASTGDVNYDDYEAQVRLSAGVSARGFALEARDGDGFIATSSNRLAANAWHNVWMVVDQANDVYDLYLTSDGADATAANRINTSPLSFRNGTTGALREVLALAGASSEDNAVQIDDLNYASGVDLSNPLNDVAMLMGETLSVEGDFSLDAGAALRLDLGDGAHDLLAVSGAASLDGVLEITLEPGYSPAWNETFTVLTAGELENNLSLGGPDGAKFALVDGAPNEVVLMAVSNLPGDFTNDGVVDAADYTVWRDSEGAPAGTLANDTAGGVIGAAQYDLWRTNFGATVPASNASVANVAVPEPTAACMLATLAIVVTRPGRRR</sequence>
<evidence type="ECO:0000313" key="5">
    <source>
        <dbReference type="Proteomes" id="UP000317421"/>
    </source>
</evidence>
<dbReference type="PANTHER" id="PTHR10963">
    <property type="entry name" value="GLYCOSYL HYDROLASE-RELATED"/>
    <property type="match status" value="1"/>
</dbReference>
<dbReference type="Gene3D" id="2.60.120.200">
    <property type="match status" value="1"/>
</dbReference>
<dbReference type="PROSITE" id="PS51762">
    <property type="entry name" value="GH16_2"/>
    <property type="match status" value="1"/>
</dbReference>
<dbReference type="AlphaFoldDB" id="A0A5C6ALR8"/>
<dbReference type="PANTHER" id="PTHR10963:SF60">
    <property type="entry name" value="GRAM-NEGATIVE BACTERIA-BINDING PROTEIN 1-RELATED"/>
    <property type="match status" value="1"/>
</dbReference>
<reference evidence="4 5" key="1">
    <citation type="submission" date="2019-02" db="EMBL/GenBank/DDBJ databases">
        <title>Deep-cultivation of Planctomycetes and their phenomic and genomic characterization uncovers novel biology.</title>
        <authorList>
            <person name="Wiegand S."/>
            <person name="Jogler M."/>
            <person name="Boedeker C."/>
            <person name="Pinto D."/>
            <person name="Vollmers J."/>
            <person name="Rivas-Marin E."/>
            <person name="Kohn T."/>
            <person name="Peeters S.H."/>
            <person name="Heuer A."/>
            <person name="Rast P."/>
            <person name="Oberbeckmann S."/>
            <person name="Bunk B."/>
            <person name="Jeske O."/>
            <person name="Meyerdierks A."/>
            <person name="Storesund J.E."/>
            <person name="Kallscheuer N."/>
            <person name="Luecker S."/>
            <person name="Lage O.M."/>
            <person name="Pohl T."/>
            <person name="Merkel B.J."/>
            <person name="Hornburger P."/>
            <person name="Mueller R.-W."/>
            <person name="Bruemmer F."/>
            <person name="Labrenz M."/>
            <person name="Spormann A.M."/>
            <person name="Op Den Camp H."/>
            <person name="Overmann J."/>
            <person name="Amann R."/>
            <person name="Jetten M.S.M."/>
            <person name="Mascher T."/>
            <person name="Medema M.H."/>
            <person name="Devos D.P."/>
            <person name="Kaster A.-K."/>
            <person name="Ovreas L."/>
            <person name="Rohde M."/>
            <person name="Galperin M.Y."/>
            <person name="Jogler C."/>
        </authorList>
    </citation>
    <scope>NUCLEOTIDE SEQUENCE [LARGE SCALE GENOMIC DNA]</scope>
    <source>
        <strain evidence="4 5">Pla108</strain>
    </source>
</reference>
<proteinExistence type="inferred from homology"/>
<dbReference type="SUPFAM" id="SSF49899">
    <property type="entry name" value="Concanavalin A-like lectins/glucanases"/>
    <property type="match status" value="1"/>
</dbReference>
<keyword evidence="5" id="KW-1185">Reference proteome</keyword>
<dbReference type="Proteomes" id="UP000317421">
    <property type="component" value="Unassembled WGS sequence"/>
</dbReference>
<dbReference type="GO" id="GO:0005975">
    <property type="term" value="P:carbohydrate metabolic process"/>
    <property type="evidence" value="ECO:0007669"/>
    <property type="project" value="InterPro"/>
</dbReference>
<dbReference type="InterPro" id="IPR013425">
    <property type="entry name" value="Autotrns_rpt"/>
</dbReference>
<keyword evidence="2" id="KW-0732">Signal</keyword>
<keyword evidence="4" id="KW-0326">Glycosidase</keyword>